<proteinExistence type="predicted"/>
<sequence>MRRLILAIGLAIATLAAGAAQAETVAVTAARLLDVASGKYVDNPVVVIVDGRITAVGRQGDVAIPTGATRKDLPGLTLLPGLIDMHVHLDSSPLYGGYNDLRFTDSFWAVVGTKNAERTLLAGFTTVRNVGSDDYNDVALMEAVDEGIIQGPRIIPATYLIGATGGHCDTTYFPPSLNQTAQGVIDGPEEGRKMVRKLKKYGAKVIKICATGGVFSNDAVGVQQLDLDEIKAIVSEAHMLGLKVAAHAHGPEGIKAAILGGVDTIEHASLVDDEGIKLAVKYGTYFGMDIYNTDYTQAEGAKNGVRESELKKDRDIGEIQRQNFCKSIKAGVKQIFSTDAGIYPHGDNAKQFAVMVRYCATPLQAIQAATLNAAAALGQEGDVGQIAVGRYGDLIGVAGDPLKDVTVLEKVAFVMKGGVTVKGP</sequence>
<dbReference type="Proteomes" id="UP001228905">
    <property type="component" value="Unassembled WGS sequence"/>
</dbReference>
<reference evidence="3 4" key="1">
    <citation type="submission" date="2023-07" db="EMBL/GenBank/DDBJ databases">
        <title>Genomic Encyclopedia of Type Strains, Phase IV (KMG-IV): sequencing the most valuable type-strain genomes for metagenomic binning, comparative biology and taxonomic classification.</title>
        <authorList>
            <person name="Goeker M."/>
        </authorList>
    </citation>
    <scope>NUCLEOTIDE SEQUENCE [LARGE SCALE GENOMIC DNA]</scope>
    <source>
        <strain evidence="3 4">DSM 18695</strain>
    </source>
</reference>
<feature type="signal peptide" evidence="1">
    <location>
        <begin position="1"/>
        <end position="22"/>
    </location>
</feature>
<dbReference type="PANTHER" id="PTHR43135:SF3">
    <property type="entry name" value="ALPHA-D-RIBOSE 1-METHYLPHOSPHONATE 5-TRIPHOSPHATE DIPHOSPHATASE"/>
    <property type="match status" value="1"/>
</dbReference>
<keyword evidence="1" id="KW-0732">Signal</keyword>
<accession>A0ABU0IWK6</accession>
<dbReference type="InterPro" id="IPR051781">
    <property type="entry name" value="Metallo-dep_Hydrolase"/>
</dbReference>
<dbReference type="Gene3D" id="3.20.20.140">
    <property type="entry name" value="Metal-dependent hydrolases"/>
    <property type="match status" value="1"/>
</dbReference>
<dbReference type="SUPFAM" id="SSF51556">
    <property type="entry name" value="Metallo-dependent hydrolases"/>
    <property type="match status" value="1"/>
</dbReference>
<dbReference type="CDD" id="cd01299">
    <property type="entry name" value="Met_dep_hydrolase_A"/>
    <property type="match status" value="1"/>
</dbReference>
<dbReference type="InterPro" id="IPR057744">
    <property type="entry name" value="OTAase-like"/>
</dbReference>
<keyword evidence="4" id="KW-1185">Reference proteome</keyword>
<feature type="domain" description="Amidohydrolase-related" evidence="2">
    <location>
        <begin position="77"/>
        <end position="421"/>
    </location>
</feature>
<gene>
    <name evidence="3" type="ORF">QO010_004195</name>
</gene>
<dbReference type="InterPro" id="IPR006680">
    <property type="entry name" value="Amidohydro-rel"/>
</dbReference>
<dbReference type="InterPro" id="IPR032466">
    <property type="entry name" value="Metal_Hydrolase"/>
</dbReference>
<dbReference type="SUPFAM" id="SSF51338">
    <property type="entry name" value="Composite domain of metallo-dependent hydrolases"/>
    <property type="match status" value="1"/>
</dbReference>
<evidence type="ECO:0000256" key="1">
    <source>
        <dbReference type="SAM" id="SignalP"/>
    </source>
</evidence>
<dbReference type="InterPro" id="IPR011059">
    <property type="entry name" value="Metal-dep_hydrolase_composite"/>
</dbReference>
<protein>
    <submittedName>
        <fullName evidence="3">Imidazolonepropionase-like amidohydrolase</fullName>
    </submittedName>
</protein>
<dbReference type="RefSeq" id="WP_307352477.1">
    <property type="nucleotide sequence ID" value="NZ_JAUSVS010000011.1"/>
</dbReference>
<feature type="chain" id="PRO_5046706511" evidence="1">
    <location>
        <begin position="23"/>
        <end position="424"/>
    </location>
</feature>
<dbReference type="Pfam" id="PF01979">
    <property type="entry name" value="Amidohydro_1"/>
    <property type="match status" value="1"/>
</dbReference>
<dbReference type="Gene3D" id="2.30.40.10">
    <property type="entry name" value="Urease, subunit C, domain 1"/>
    <property type="match status" value="1"/>
</dbReference>
<evidence type="ECO:0000313" key="3">
    <source>
        <dbReference type="EMBL" id="MDQ0466402.1"/>
    </source>
</evidence>
<dbReference type="EMBL" id="JAUSVS010000011">
    <property type="protein sequence ID" value="MDQ0466402.1"/>
    <property type="molecule type" value="Genomic_DNA"/>
</dbReference>
<dbReference type="PANTHER" id="PTHR43135">
    <property type="entry name" value="ALPHA-D-RIBOSE 1-METHYLPHOSPHONATE 5-TRIPHOSPHATE DIPHOSPHATASE"/>
    <property type="match status" value="1"/>
</dbReference>
<evidence type="ECO:0000259" key="2">
    <source>
        <dbReference type="Pfam" id="PF01979"/>
    </source>
</evidence>
<organism evidence="3 4">
    <name type="scientific">Caulobacter ginsengisoli</name>
    <dbReference type="NCBI Taxonomy" id="400775"/>
    <lineage>
        <taxon>Bacteria</taxon>
        <taxon>Pseudomonadati</taxon>
        <taxon>Pseudomonadota</taxon>
        <taxon>Alphaproteobacteria</taxon>
        <taxon>Caulobacterales</taxon>
        <taxon>Caulobacteraceae</taxon>
        <taxon>Caulobacter</taxon>
    </lineage>
</organism>
<name>A0ABU0IWK6_9CAUL</name>
<comment type="caution">
    <text evidence="3">The sequence shown here is derived from an EMBL/GenBank/DDBJ whole genome shotgun (WGS) entry which is preliminary data.</text>
</comment>
<evidence type="ECO:0000313" key="4">
    <source>
        <dbReference type="Proteomes" id="UP001228905"/>
    </source>
</evidence>